<dbReference type="Proteomes" id="UP001338137">
    <property type="component" value="Unassembled WGS sequence"/>
</dbReference>
<keyword evidence="1" id="KW-0812">Transmembrane</keyword>
<dbReference type="PANTHER" id="PTHR10587:SF137">
    <property type="entry name" value="4-DEOXY-4-FORMAMIDO-L-ARABINOSE-PHOSPHOUNDECAPRENOL DEFORMYLASE ARND-RELATED"/>
    <property type="match status" value="1"/>
</dbReference>
<dbReference type="Pfam" id="PF01522">
    <property type="entry name" value="Polysacc_deac_1"/>
    <property type="match status" value="1"/>
</dbReference>
<evidence type="ECO:0000256" key="1">
    <source>
        <dbReference type="SAM" id="Phobius"/>
    </source>
</evidence>
<evidence type="ECO:0000313" key="3">
    <source>
        <dbReference type="EMBL" id="MEC0226718.1"/>
    </source>
</evidence>
<accession>A0ABU6FXT1</accession>
<dbReference type="InterPro" id="IPR002509">
    <property type="entry name" value="NODB_dom"/>
</dbReference>
<dbReference type="Gene3D" id="3.20.20.370">
    <property type="entry name" value="Glycoside hydrolase/deacetylase"/>
    <property type="match status" value="1"/>
</dbReference>
<keyword evidence="4" id="KW-1185">Reference proteome</keyword>
<evidence type="ECO:0000259" key="2">
    <source>
        <dbReference type="PROSITE" id="PS51677"/>
    </source>
</evidence>
<dbReference type="SUPFAM" id="SSF88713">
    <property type="entry name" value="Glycoside hydrolase/deacetylase"/>
    <property type="match status" value="1"/>
</dbReference>
<protein>
    <submittedName>
        <fullName evidence="3">Polysaccharide deacetylase family protein</fullName>
    </submittedName>
</protein>
<dbReference type="PANTHER" id="PTHR10587">
    <property type="entry name" value="GLYCOSYL TRANSFERASE-RELATED"/>
    <property type="match status" value="1"/>
</dbReference>
<dbReference type="CDD" id="cd10959">
    <property type="entry name" value="CE4_NodB_like_3"/>
    <property type="match status" value="1"/>
</dbReference>
<reference evidence="3 4" key="1">
    <citation type="submission" date="2023-03" db="EMBL/GenBank/DDBJ databases">
        <title>Bacillus Genome Sequencing.</title>
        <authorList>
            <person name="Dunlap C."/>
        </authorList>
    </citation>
    <scope>NUCLEOTIDE SEQUENCE [LARGE SCALE GENOMIC DNA]</scope>
    <source>
        <strain evidence="3 4">BD-533</strain>
    </source>
</reference>
<dbReference type="InterPro" id="IPR050248">
    <property type="entry name" value="Polysacc_deacetylase_ArnD"/>
</dbReference>
<proteinExistence type="predicted"/>
<keyword evidence="1" id="KW-0472">Membrane</keyword>
<dbReference type="RefSeq" id="WP_326071128.1">
    <property type="nucleotide sequence ID" value="NZ_JARLKY010000012.1"/>
</dbReference>
<feature type="transmembrane region" description="Helical" evidence="1">
    <location>
        <begin position="12"/>
        <end position="32"/>
    </location>
</feature>
<sequence>MIRMVMILSMDVMILYMIVPFILTRICGWGVLSKGKAAKGIAFTFDDGPHPNYTPEVLDLLKEQGVKGTFFVLGSKAEKYPELIQRMHREGHQIGIHNYVHISNWFLFPWTNRREQADRTADIVERITGERPIFYRPPWGLLNLGDLLLMRKSYRIVLWSVMVGDWKPAVSVEQLKRTLLKRIRPGSIIVLHDSGDTLGADEEAPRHMITGLKEVLKEIRSKGLDCLRADEMLNKEARCRREVGARAAGARAKQPGQIHS</sequence>
<organism evidence="3 4">
    <name type="scientific">Paenibacillus alba</name>
    <dbReference type="NCBI Taxonomy" id="1197127"/>
    <lineage>
        <taxon>Bacteria</taxon>
        <taxon>Bacillati</taxon>
        <taxon>Bacillota</taxon>
        <taxon>Bacilli</taxon>
        <taxon>Bacillales</taxon>
        <taxon>Paenibacillaceae</taxon>
        <taxon>Paenibacillus</taxon>
    </lineage>
</organism>
<dbReference type="InterPro" id="IPR011330">
    <property type="entry name" value="Glyco_hydro/deAcase_b/a-brl"/>
</dbReference>
<comment type="caution">
    <text evidence="3">The sequence shown here is derived from an EMBL/GenBank/DDBJ whole genome shotgun (WGS) entry which is preliminary data.</text>
</comment>
<gene>
    <name evidence="3" type="ORF">P4I72_06260</name>
</gene>
<evidence type="ECO:0000313" key="4">
    <source>
        <dbReference type="Proteomes" id="UP001338137"/>
    </source>
</evidence>
<dbReference type="PROSITE" id="PS51677">
    <property type="entry name" value="NODB"/>
    <property type="match status" value="1"/>
</dbReference>
<keyword evidence="1" id="KW-1133">Transmembrane helix</keyword>
<name>A0ABU6FXT1_9BACL</name>
<feature type="domain" description="NodB homology" evidence="2">
    <location>
        <begin position="39"/>
        <end position="222"/>
    </location>
</feature>
<dbReference type="EMBL" id="JARLKY010000012">
    <property type="protein sequence ID" value="MEC0226718.1"/>
    <property type="molecule type" value="Genomic_DNA"/>
</dbReference>